<proteinExistence type="predicted"/>
<dbReference type="AlphaFoldDB" id="A0A9X2VF93"/>
<dbReference type="Pfam" id="PF00550">
    <property type="entry name" value="PP-binding"/>
    <property type="match status" value="1"/>
</dbReference>
<keyword evidence="3" id="KW-1185">Reference proteome</keyword>
<dbReference type="SUPFAM" id="SSF47336">
    <property type="entry name" value="ACP-like"/>
    <property type="match status" value="1"/>
</dbReference>
<dbReference type="PROSITE" id="PS50075">
    <property type="entry name" value="CARRIER"/>
    <property type="match status" value="1"/>
</dbReference>
<dbReference type="EMBL" id="JANYMP010000001">
    <property type="protein sequence ID" value="MCS7475551.1"/>
    <property type="molecule type" value="Genomic_DNA"/>
</dbReference>
<gene>
    <name evidence="2" type="ORF">NZH93_01690</name>
</gene>
<evidence type="ECO:0000259" key="1">
    <source>
        <dbReference type="PROSITE" id="PS50075"/>
    </source>
</evidence>
<dbReference type="NCBIfam" id="NF005480">
    <property type="entry name" value="PRK07081.1"/>
    <property type="match status" value="1"/>
</dbReference>
<evidence type="ECO:0000313" key="2">
    <source>
        <dbReference type="EMBL" id="MCS7475551.1"/>
    </source>
</evidence>
<comment type="caution">
    <text evidence="2">The sequence shown here is derived from an EMBL/GenBank/DDBJ whole genome shotgun (WGS) entry which is preliminary data.</text>
</comment>
<feature type="domain" description="Carrier" evidence="1">
    <location>
        <begin position="1"/>
        <end position="77"/>
    </location>
</feature>
<evidence type="ECO:0000313" key="3">
    <source>
        <dbReference type="Proteomes" id="UP001141259"/>
    </source>
</evidence>
<reference evidence="2" key="1">
    <citation type="submission" date="2022-08" db="EMBL/GenBank/DDBJ databases">
        <authorList>
            <person name="Tistechok S."/>
            <person name="Samborskyy M."/>
            <person name="Roman I."/>
        </authorList>
    </citation>
    <scope>NUCLEOTIDE SEQUENCE</scope>
    <source>
        <strain evidence="2">DSM 103496</strain>
    </source>
</reference>
<organism evidence="2 3">
    <name type="scientific">Umezawaea endophytica</name>
    <dbReference type="NCBI Taxonomy" id="1654476"/>
    <lineage>
        <taxon>Bacteria</taxon>
        <taxon>Bacillati</taxon>
        <taxon>Actinomycetota</taxon>
        <taxon>Actinomycetes</taxon>
        <taxon>Pseudonocardiales</taxon>
        <taxon>Pseudonocardiaceae</taxon>
        <taxon>Umezawaea</taxon>
    </lineage>
</organism>
<name>A0A9X2VF93_9PSEU</name>
<dbReference type="Proteomes" id="UP001141259">
    <property type="component" value="Unassembled WGS sequence"/>
</dbReference>
<dbReference type="RefSeq" id="WP_259621065.1">
    <property type="nucleotide sequence ID" value="NZ_JANYMP010000001.1"/>
</dbReference>
<accession>A0A9X2VF93</accession>
<sequence>MEAQVRTILREHSGLGNAVRAIGIHDSLWLMGMTSAASVEVMLALESTFGFEFPDSELRHATFASIFSIVRSVRDLTGSVAR</sequence>
<dbReference type="Gene3D" id="1.10.1200.10">
    <property type="entry name" value="ACP-like"/>
    <property type="match status" value="1"/>
</dbReference>
<dbReference type="InterPro" id="IPR036736">
    <property type="entry name" value="ACP-like_sf"/>
</dbReference>
<dbReference type="InterPro" id="IPR009081">
    <property type="entry name" value="PP-bd_ACP"/>
</dbReference>
<protein>
    <submittedName>
        <fullName evidence="2">Acyl carrier protein</fullName>
    </submittedName>
</protein>